<organism evidence="1 2">
    <name type="scientific">Fusarium torulosum</name>
    <dbReference type="NCBI Taxonomy" id="33205"/>
    <lineage>
        <taxon>Eukaryota</taxon>
        <taxon>Fungi</taxon>
        <taxon>Dikarya</taxon>
        <taxon>Ascomycota</taxon>
        <taxon>Pezizomycotina</taxon>
        <taxon>Sordariomycetes</taxon>
        <taxon>Hypocreomycetidae</taxon>
        <taxon>Hypocreales</taxon>
        <taxon>Nectriaceae</taxon>
        <taxon>Fusarium</taxon>
    </lineage>
</organism>
<protein>
    <submittedName>
        <fullName evidence="1">Uncharacterized protein</fullName>
    </submittedName>
</protein>
<comment type="caution">
    <text evidence="1">The sequence shown here is derived from an EMBL/GenBank/DDBJ whole genome shotgun (WGS) entry which is preliminary data.</text>
</comment>
<dbReference type="AlphaFoldDB" id="A0AAE8MQE8"/>
<sequence>MTADWRRRQGAHSTLRCEPNRPLFALTNALSSRYPYPDLFGH</sequence>
<reference evidence="1" key="1">
    <citation type="submission" date="2018-03" db="EMBL/GenBank/DDBJ databases">
        <authorList>
            <person name="Guldener U."/>
        </authorList>
    </citation>
    <scope>NUCLEOTIDE SEQUENCE</scope>
</reference>
<name>A0AAE8MQE8_9HYPO</name>
<accession>A0AAE8MQE8</accession>
<evidence type="ECO:0000313" key="2">
    <source>
        <dbReference type="Proteomes" id="UP001187734"/>
    </source>
</evidence>
<proteinExistence type="predicted"/>
<dbReference type="EMBL" id="ONZP01001283">
    <property type="protein sequence ID" value="SPJ93369.1"/>
    <property type="molecule type" value="Genomic_DNA"/>
</dbReference>
<evidence type="ECO:0000313" key="1">
    <source>
        <dbReference type="EMBL" id="SPJ93369.1"/>
    </source>
</evidence>
<dbReference type="Proteomes" id="UP001187734">
    <property type="component" value="Unassembled WGS sequence"/>
</dbReference>
<keyword evidence="2" id="KW-1185">Reference proteome</keyword>
<gene>
    <name evidence="1" type="ORF">FTOL_13975</name>
</gene>